<accession>A0ABM5PGL2</accession>
<evidence type="ECO:0000313" key="2">
    <source>
        <dbReference type="EMBL" id="AHH03198.1"/>
    </source>
</evidence>
<gene>
    <name evidence="2" type="ORF">BHY_0247</name>
</gene>
<dbReference type="Proteomes" id="UP000019269">
    <property type="component" value="Chromosome"/>
</dbReference>
<keyword evidence="3" id="KW-1185">Reference proteome</keyword>
<sequence length="54" mass="6380">MSFSRRPKVTKSDIVDQIFLNIKNSNEKLEKKYIRLVVDAFLKNLKIVFVLIIL</sequence>
<dbReference type="EMBL" id="CP004146">
    <property type="protein sequence ID" value="AHH03198.1"/>
    <property type="molecule type" value="Genomic_DNA"/>
</dbReference>
<name>A0ABM5PGL2_9SPIR</name>
<dbReference type="InterPro" id="IPR010992">
    <property type="entry name" value="IHF-like_DNA-bd_dom_sf"/>
</dbReference>
<organism evidence="2 3">
    <name type="scientific">Borrelia nietonii YOR</name>
    <dbReference type="NCBI Taxonomy" id="1293576"/>
    <lineage>
        <taxon>Bacteria</taxon>
        <taxon>Pseudomonadati</taxon>
        <taxon>Spirochaetota</taxon>
        <taxon>Spirochaetia</taxon>
        <taxon>Spirochaetales</taxon>
        <taxon>Borreliaceae</taxon>
        <taxon>Borrelia</taxon>
        <taxon>Borrelia nietonii</taxon>
    </lineage>
</organism>
<dbReference type="Gene3D" id="4.10.520.10">
    <property type="entry name" value="IHF-like DNA-binding proteins"/>
    <property type="match status" value="1"/>
</dbReference>
<keyword evidence="1" id="KW-0238">DNA-binding</keyword>
<evidence type="ECO:0000313" key="3">
    <source>
        <dbReference type="Proteomes" id="UP000019269"/>
    </source>
</evidence>
<reference evidence="2" key="1">
    <citation type="submission" date="2013-02" db="EMBL/GenBank/DDBJ databases">
        <title>Comparative genomics of Borrelia species.</title>
        <authorList>
            <person name="Schwan T.G."/>
            <person name="Raffel S.J."/>
            <person name="Porcella S.F."/>
        </authorList>
    </citation>
    <scope>NUCLEOTIDE SEQUENCE [LARGE SCALE GENOMIC DNA]</scope>
    <source>
        <strain evidence="2">YOR</strain>
    </source>
</reference>
<proteinExistence type="predicted"/>
<evidence type="ECO:0000256" key="1">
    <source>
        <dbReference type="ARBA" id="ARBA00023125"/>
    </source>
</evidence>
<protein>
    <submittedName>
        <fullName evidence="2">Bacterial histone-like DNA-binding protein</fullName>
    </submittedName>
</protein>